<accession>A0ACD6AAM0</accession>
<proteinExistence type="predicted"/>
<dbReference type="EnsemblPlants" id="AVESA.00010b.r2.7CG0714750.1">
    <property type="protein sequence ID" value="AVESA.00010b.r2.7CG0714750.1.CDS"/>
    <property type="gene ID" value="AVESA.00010b.r2.7CG0714750"/>
</dbReference>
<organism evidence="1 2">
    <name type="scientific">Avena sativa</name>
    <name type="common">Oat</name>
    <dbReference type="NCBI Taxonomy" id="4498"/>
    <lineage>
        <taxon>Eukaryota</taxon>
        <taxon>Viridiplantae</taxon>
        <taxon>Streptophyta</taxon>
        <taxon>Embryophyta</taxon>
        <taxon>Tracheophyta</taxon>
        <taxon>Spermatophyta</taxon>
        <taxon>Magnoliopsida</taxon>
        <taxon>Liliopsida</taxon>
        <taxon>Poales</taxon>
        <taxon>Poaceae</taxon>
        <taxon>BOP clade</taxon>
        <taxon>Pooideae</taxon>
        <taxon>Poodae</taxon>
        <taxon>Poeae</taxon>
        <taxon>Poeae Chloroplast Group 1 (Aveneae type)</taxon>
        <taxon>Aveninae</taxon>
        <taxon>Avena</taxon>
    </lineage>
</organism>
<evidence type="ECO:0000313" key="2">
    <source>
        <dbReference type="Proteomes" id="UP001732700"/>
    </source>
</evidence>
<evidence type="ECO:0000313" key="1">
    <source>
        <dbReference type="EnsemblPlants" id="AVESA.00010b.r2.7CG0714750.1.CDS"/>
    </source>
</evidence>
<protein>
    <submittedName>
        <fullName evidence="1">Uncharacterized protein</fullName>
    </submittedName>
</protein>
<dbReference type="Proteomes" id="UP001732700">
    <property type="component" value="Chromosome 7C"/>
</dbReference>
<name>A0ACD6AAM0_AVESA</name>
<keyword evidence="2" id="KW-1185">Reference proteome</keyword>
<reference evidence="1" key="2">
    <citation type="submission" date="2025-09" db="UniProtKB">
        <authorList>
            <consortium name="EnsemblPlants"/>
        </authorList>
    </citation>
    <scope>IDENTIFICATION</scope>
</reference>
<reference evidence="1" key="1">
    <citation type="submission" date="2021-05" db="EMBL/GenBank/DDBJ databases">
        <authorList>
            <person name="Scholz U."/>
            <person name="Mascher M."/>
            <person name="Fiebig A."/>
        </authorList>
    </citation>
    <scope>NUCLEOTIDE SEQUENCE [LARGE SCALE GENOMIC DNA]</scope>
</reference>
<sequence length="501" mass="57537">MDREATTSHDVLENMLLDESAEPIQLTLSLLEDITNRFSFDLQIGRGGFAVVYKGIVGKGLVAVKKLSNTFCIPEKKFHEEVKCLIKAKHKNIVRFLGYCAETQGIVEEIEGNFVMADQRNWLLCFEYVCNGSLDRHITDATRGLNWRFRYRIIRGICEGLLFLHEKHILHLDLKPANILLDAHMVPKIADFGLSRCLGEEQTRAITENIIGTLGYADPQYLKTGEMEYASDIYSLGVIIMEILAGVRRYHTDESVVESWINLLRASEGDMQMEQVRVCYNIGIQCMDLDPKKRPVARHIVDMLDKTIDNSDETSIASSLWGGQHMKENINCHRTSNFRSTRKYFEFFIRKARRNFDRNNMLNLEKSYFISIFRKDELEPILRSSNFIGKGAFTEVYKGVIDNTLVAVKKTVNGKAHKNNELKNEVIIQSQISHKNIVLLIGCCLEMDTPVLVYEFLPGGSLHDILHRDSKVPLNLVMLGRKVYSWMITFYQRYQTLDCRG</sequence>